<reference evidence="3 4" key="1">
    <citation type="submission" date="2019-07" db="EMBL/GenBank/DDBJ databases">
        <title>Genomic Encyclopedia of Type Strains, Phase I: the one thousand microbial genomes (KMG-I) project.</title>
        <authorList>
            <person name="Kyrpides N."/>
        </authorList>
    </citation>
    <scope>NUCLEOTIDE SEQUENCE [LARGE SCALE GENOMIC DNA]</scope>
    <source>
        <strain evidence="3 4">DSM 6562</strain>
    </source>
</reference>
<gene>
    <name evidence="3" type="ORF">LX24_00365</name>
</gene>
<dbReference type="GO" id="GO:0006107">
    <property type="term" value="P:oxaloacetate metabolic process"/>
    <property type="evidence" value="ECO:0007669"/>
    <property type="project" value="TreeGrafter"/>
</dbReference>
<dbReference type="GO" id="GO:0006541">
    <property type="term" value="P:glutamine metabolic process"/>
    <property type="evidence" value="ECO:0007669"/>
    <property type="project" value="TreeGrafter"/>
</dbReference>
<dbReference type="RefSeq" id="WP_166510445.1">
    <property type="nucleotide sequence ID" value="NZ_VNHM01000002.1"/>
</dbReference>
<evidence type="ECO:0000256" key="1">
    <source>
        <dbReference type="ARBA" id="ARBA00022801"/>
    </source>
</evidence>
<dbReference type="GO" id="GO:0006528">
    <property type="term" value="P:asparagine metabolic process"/>
    <property type="evidence" value="ECO:0007669"/>
    <property type="project" value="TreeGrafter"/>
</dbReference>
<comment type="caution">
    <text evidence="3">The sequence shown here is derived from an EMBL/GenBank/DDBJ whole genome shotgun (WGS) entry which is preliminary data.</text>
</comment>
<evidence type="ECO:0000259" key="2">
    <source>
        <dbReference type="PROSITE" id="PS50263"/>
    </source>
</evidence>
<proteinExistence type="predicted"/>
<dbReference type="Pfam" id="PF00795">
    <property type="entry name" value="CN_hydrolase"/>
    <property type="match status" value="1"/>
</dbReference>
<protein>
    <submittedName>
        <fullName evidence="3">Putative amidohydrolase</fullName>
    </submittedName>
</protein>
<dbReference type="Gene3D" id="3.60.110.10">
    <property type="entry name" value="Carbon-nitrogen hydrolase"/>
    <property type="match status" value="1"/>
</dbReference>
<dbReference type="CDD" id="cd07572">
    <property type="entry name" value="nit"/>
    <property type="match status" value="1"/>
</dbReference>
<evidence type="ECO:0000313" key="4">
    <source>
        <dbReference type="Proteomes" id="UP000323166"/>
    </source>
</evidence>
<dbReference type="AlphaFoldDB" id="A0A5S4ZWN0"/>
<dbReference type="PANTHER" id="PTHR23088">
    <property type="entry name" value="NITRILASE-RELATED"/>
    <property type="match status" value="1"/>
</dbReference>
<dbReference type="EMBL" id="VNHM01000002">
    <property type="protein sequence ID" value="TYO97183.1"/>
    <property type="molecule type" value="Genomic_DNA"/>
</dbReference>
<dbReference type="InterPro" id="IPR045254">
    <property type="entry name" value="Nit1/2_C-N_Hydrolase"/>
</dbReference>
<dbReference type="Proteomes" id="UP000323166">
    <property type="component" value="Unassembled WGS sequence"/>
</dbReference>
<name>A0A5S4ZWN0_9FIRM</name>
<organism evidence="3 4">
    <name type="scientific">Desulfallas thermosapovorans DSM 6562</name>
    <dbReference type="NCBI Taxonomy" id="1121431"/>
    <lineage>
        <taxon>Bacteria</taxon>
        <taxon>Bacillati</taxon>
        <taxon>Bacillota</taxon>
        <taxon>Clostridia</taxon>
        <taxon>Eubacteriales</taxon>
        <taxon>Desulfallaceae</taxon>
        <taxon>Desulfallas</taxon>
    </lineage>
</organism>
<dbReference type="GO" id="GO:0050152">
    <property type="term" value="F:omega-amidase activity"/>
    <property type="evidence" value="ECO:0007669"/>
    <property type="project" value="TreeGrafter"/>
</dbReference>
<dbReference type="PANTHER" id="PTHR23088:SF30">
    <property type="entry name" value="OMEGA-AMIDASE NIT2"/>
    <property type="match status" value="1"/>
</dbReference>
<sequence>MIKKCKLAICQIKVAEDKAVNIKHAGELVRQAAGRGAQVVVLPEMFNCPYETHLFPGYAETYPSGETVQMLSRLAAELDIVLVGGSIPEREKDVVYNTCFTFGPRGTLLGRHRKVHLFDVDLPGLRVQESSTLGPGSEFTVIDAGWCKIGVMICFDVRFPELARLLALAGADILVVPAAFNTVTGPAHWDLTMRARAVDNQVFVAAASPARDNQGGYVAYGHSMVVDPWGDVLARAGTGEEIIMVEVNPEKIREVRRRLPLLTLRRTDLYTINRKR</sequence>
<dbReference type="SUPFAM" id="SSF56317">
    <property type="entry name" value="Carbon-nitrogen hydrolase"/>
    <property type="match status" value="1"/>
</dbReference>
<accession>A0A5S4ZWN0</accession>
<evidence type="ECO:0000313" key="3">
    <source>
        <dbReference type="EMBL" id="TYO97183.1"/>
    </source>
</evidence>
<keyword evidence="1 3" id="KW-0378">Hydrolase</keyword>
<dbReference type="PROSITE" id="PS50263">
    <property type="entry name" value="CN_HYDROLASE"/>
    <property type="match status" value="1"/>
</dbReference>
<feature type="domain" description="CN hydrolase" evidence="2">
    <location>
        <begin position="5"/>
        <end position="249"/>
    </location>
</feature>
<keyword evidence="4" id="KW-1185">Reference proteome</keyword>
<dbReference type="InterPro" id="IPR036526">
    <property type="entry name" value="C-N_Hydrolase_sf"/>
</dbReference>
<dbReference type="InterPro" id="IPR003010">
    <property type="entry name" value="C-N_Hydrolase"/>
</dbReference>